<sequence length="252" mass="27901">MVKINNPLGDVKIGKQGEVVYQRKYGEQIRRMLAPKRAIPSKAQLDHRDLYRAALTWRSQLARANRRYLEGYCIANGIVDSYHIPLPWSRFALRIYLQSIKFLPDLKVTTGPTIPGGKQDSNNYPPWDDNWGGKTTWYTSTFTPLETYTIAKVVALCNKLNPPGIITIGIRATDGAGKPTGADLTAATTNGNTLPQFPASTWRQVTLPPYELQQGVKYAIVLRAPGADSTTTFGWKAGGSGSYYPRGQMGYS</sequence>
<organism evidence="1">
    <name type="scientific">marine sediment metagenome</name>
    <dbReference type="NCBI Taxonomy" id="412755"/>
    <lineage>
        <taxon>unclassified sequences</taxon>
        <taxon>metagenomes</taxon>
        <taxon>ecological metagenomes</taxon>
    </lineage>
</organism>
<comment type="caution">
    <text evidence="1">The sequence shown here is derived from an EMBL/GenBank/DDBJ whole genome shotgun (WGS) entry which is preliminary data.</text>
</comment>
<protein>
    <submittedName>
        <fullName evidence="1">Uncharacterized protein</fullName>
    </submittedName>
</protein>
<reference evidence="1" key="1">
    <citation type="journal article" date="2014" name="Front. Microbiol.">
        <title>High frequency of phylogenetically diverse reductive dehalogenase-homologous genes in deep subseafloor sedimentary metagenomes.</title>
        <authorList>
            <person name="Kawai M."/>
            <person name="Futagami T."/>
            <person name="Toyoda A."/>
            <person name="Takaki Y."/>
            <person name="Nishi S."/>
            <person name="Hori S."/>
            <person name="Arai W."/>
            <person name="Tsubouchi T."/>
            <person name="Morono Y."/>
            <person name="Uchiyama I."/>
            <person name="Ito T."/>
            <person name="Fujiyama A."/>
            <person name="Inagaki F."/>
            <person name="Takami H."/>
        </authorList>
    </citation>
    <scope>NUCLEOTIDE SEQUENCE</scope>
    <source>
        <strain evidence="1">Expedition CK06-06</strain>
    </source>
</reference>
<dbReference type="AlphaFoldDB" id="X1N4N7"/>
<name>X1N4N7_9ZZZZ</name>
<accession>X1N4N7</accession>
<feature type="non-terminal residue" evidence="1">
    <location>
        <position position="252"/>
    </location>
</feature>
<proteinExistence type="predicted"/>
<gene>
    <name evidence="1" type="ORF">S06H3_42420</name>
</gene>
<dbReference type="EMBL" id="BARV01026227">
    <property type="protein sequence ID" value="GAI38538.1"/>
    <property type="molecule type" value="Genomic_DNA"/>
</dbReference>
<evidence type="ECO:0000313" key="1">
    <source>
        <dbReference type="EMBL" id="GAI38538.1"/>
    </source>
</evidence>